<keyword evidence="6" id="KW-0249">Electron transport</keyword>
<keyword evidence="5 8" id="KW-0274">FAD</keyword>
<keyword evidence="4" id="KW-0285">Flavoprotein</keyword>
<dbReference type="GO" id="GO:0033539">
    <property type="term" value="P:fatty acid beta-oxidation using acyl-CoA dehydrogenase"/>
    <property type="evidence" value="ECO:0007669"/>
    <property type="project" value="TreeGrafter"/>
</dbReference>
<sequence>MSTTLVYLDARSLSAEGIGKAERELLTIAAARSAGSVVVAVSSPVDDDVAAGLGRFGATTVLVPSSDVTASLAAGPAAFAAAAAAESGADLVLLTNAGDSKEVAARLGIKLSAGVVTDVVAVAGDEYTKSVLAGTYTTRIRVKTATAVVTMKANSVEPAAAGDGAAEVRRLDVPEIGPSATVERTEAKPASGRPELADARVVVSGGRGLEGDFGPVEALADSLGAAVGASRAATDAGWIEHSYQVGQTGKTVSPQLYIAAGISGAVQHKAGMQTAQTIVAINSDPDAPIFEIADLGIVGDLTEILPQAAEEIKRRKA</sequence>
<dbReference type="GO" id="GO:0050660">
    <property type="term" value="F:flavin adenine dinucleotide binding"/>
    <property type="evidence" value="ECO:0007669"/>
    <property type="project" value="InterPro"/>
</dbReference>
<comment type="cofactor">
    <cofactor evidence="8">
        <name>FAD</name>
        <dbReference type="ChEBI" id="CHEBI:57692"/>
    </cofactor>
    <text evidence="8">Binds 1 FAD per dimer.</text>
</comment>
<dbReference type="InterPro" id="IPR018206">
    <property type="entry name" value="ETF_asu_C_CS"/>
</dbReference>
<dbReference type="InterPro" id="IPR014730">
    <property type="entry name" value="ETF_a/b_N"/>
</dbReference>
<evidence type="ECO:0000256" key="5">
    <source>
        <dbReference type="ARBA" id="ARBA00022827"/>
    </source>
</evidence>
<comment type="caution">
    <text evidence="10">The sequence shown here is derived from an EMBL/GenBank/DDBJ whole genome shotgun (WGS) entry which is preliminary data.</text>
</comment>
<feature type="binding site" evidence="8">
    <location>
        <begin position="230"/>
        <end position="231"/>
    </location>
    <ligand>
        <name>FAD</name>
        <dbReference type="ChEBI" id="CHEBI:57692"/>
    </ligand>
</feature>
<evidence type="ECO:0000256" key="3">
    <source>
        <dbReference type="ARBA" id="ARBA00022448"/>
    </source>
</evidence>
<keyword evidence="11" id="KW-1185">Reference proteome</keyword>
<dbReference type="PIRSF" id="PIRSF000089">
    <property type="entry name" value="Electra_flavoP_a"/>
    <property type="match status" value="1"/>
</dbReference>
<dbReference type="SMART" id="SM00893">
    <property type="entry name" value="ETF"/>
    <property type="match status" value="1"/>
</dbReference>
<dbReference type="PANTHER" id="PTHR43153">
    <property type="entry name" value="ELECTRON TRANSFER FLAVOPROTEIN ALPHA"/>
    <property type="match status" value="1"/>
</dbReference>
<comment type="function">
    <text evidence="7">The electron transfer flavoprotein serves as a specific electron acceptor for other dehydrogenases. It transfers the electrons to the main respiratory chain via ETF-ubiquinone oxidoreductase (ETF dehydrogenase).</text>
</comment>
<gene>
    <name evidence="10" type="ORF">EV380_0616</name>
</gene>
<evidence type="ECO:0000256" key="1">
    <source>
        <dbReference type="ARBA" id="ARBA00005817"/>
    </source>
</evidence>
<protein>
    <submittedName>
        <fullName evidence="10">Electron transfer flavoprotein alpha subunit apoprotein</fullName>
    </submittedName>
</protein>
<dbReference type="SUPFAM" id="SSF52402">
    <property type="entry name" value="Adenine nucleotide alpha hydrolases-like"/>
    <property type="match status" value="1"/>
</dbReference>
<dbReference type="AlphaFoldDB" id="A0A4Q8AC61"/>
<dbReference type="OrthoDB" id="9770286at2"/>
<dbReference type="Gene3D" id="3.40.50.1220">
    <property type="entry name" value="TPP-binding domain"/>
    <property type="match status" value="1"/>
</dbReference>
<feature type="binding site" evidence="8">
    <location>
        <position position="207"/>
    </location>
    <ligand>
        <name>FAD</name>
        <dbReference type="ChEBI" id="CHEBI:57692"/>
    </ligand>
</feature>
<dbReference type="Pfam" id="PF01012">
    <property type="entry name" value="ETF"/>
    <property type="match status" value="1"/>
</dbReference>
<proteinExistence type="inferred from homology"/>
<dbReference type="Proteomes" id="UP000292685">
    <property type="component" value="Unassembled WGS sequence"/>
</dbReference>
<name>A0A4Q8AC61_9MICC</name>
<reference evidence="10 11" key="1">
    <citation type="submission" date="2019-02" db="EMBL/GenBank/DDBJ databases">
        <title>Sequencing the genomes of 1000 actinobacteria strains.</title>
        <authorList>
            <person name="Klenk H.-P."/>
        </authorList>
    </citation>
    <scope>NUCLEOTIDE SEQUENCE [LARGE SCALE GENOMIC DNA]</scope>
    <source>
        <strain evidence="10 11">DSM 17364</strain>
    </source>
</reference>
<dbReference type="SUPFAM" id="SSF52467">
    <property type="entry name" value="DHS-like NAD/FAD-binding domain"/>
    <property type="match status" value="1"/>
</dbReference>
<feature type="binding site" evidence="8">
    <location>
        <position position="282"/>
    </location>
    <ligand>
        <name>FAD</name>
        <dbReference type="ChEBI" id="CHEBI:57692"/>
    </ligand>
</feature>
<accession>A0A4Q8AC61</accession>
<evidence type="ECO:0000256" key="8">
    <source>
        <dbReference type="PIRSR" id="PIRSR000089-1"/>
    </source>
</evidence>
<evidence type="ECO:0000256" key="6">
    <source>
        <dbReference type="ARBA" id="ARBA00022982"/>
    </source>
</evidence>
<dbReference type="EMBL" id="SHLA01000001">
    <property type="protein sequence ID" value="RZU61059.1"/>
    <property type="molecule type" value="Genomic_DNA"/>
</dbReference>
<dbReference type="InterPro" id="IPR001308">
    <property type="entry name" value="ETF_a/FixB"/>
</dbReference>
<dbReference type="PANTHER" id="PTHR43153:SF1">
    <property type="entry name" value="ELECTRON TRANSFER FLAVOPROTEIN SUBUNIT ALPHA, MITOCHONDRIAL"/>
    <property type="match status" value="1"/>
</dbReference>
<comment type="similarity">
    <text evidence="1">Belongs to the ETF alpha-subunit/FixB family.</text>
</comment>
<dbReference type="InterPro" id="IPR014729">
    <property type="entry name" value="Rossmann-like_a/b/a_fold"/>
</dbReference>
<dbReference type="RefSeq" id="WP_130449274.1">
    <property type="nucleotide sequence ID" value="NZ_SHLA01000001.1"/>
</dbReference>
<evidence type="ECO:0000313" key="11">
    <source>
        <dbReference type="Proteomes" id="UP000292685"/>
    </source>
</evidence>
<evidence type="ECO:0000313" key="10">
    <source>
        <dbReference type="EMBL" id="RZU61059.1"/>
    </source>
</evidence>
<feature type="binding site" evidence="8">
    <location>
        <begin position="244"/>
        <end position="248"/>
    </location>
    <ligand>
        <name>FAD</name>
        <dbReference type="ChEBI" id="CHEBI:57692"/>
    </ligand>
</feature>
<feature type="binding site" evidence="8">
    <location>
        <begin position="261"/>
        <end position="268"/>
    </location>
    <ligand>
        <name>FAD</name>
        <dbReference type="ChEBI" id="CHEBI:57692"/>
    </ligand>
</feature>
<dbReference type="InterPro" id="IPR014731">
    <property type="entry name" value="ETF_asu_C"/>
</dbReference>
<dbReference type="FunFam" id="3.40.50.1220:FF:000001">
    <property type="entry name" value="Electron transfer flavoprotein, alpha subunit"/>
    <property type="match status" value="1"/>
</dbReference>
<dbReference type="Pfam" id="PF00766">
    <property type="entry name" value="ETF_alpha"/>
    <property type="match status" value="1"/>
</dbReference>
<evidence type="ECO:0000256" key="2">
    <source>
        <dbReference type="ARBA" id="ARBA00011355"/>
    </source>
</evidence>
<keyword evidence="3" id="KW-0813">Transport</keyword>
<dbReference type="Gene3D" id="3.40.50.620">
    <property type="entry name" value="HUPs"/>
    <property type="match status" value="1"/>
</dbReference>
<evidence type="ECO:0000256" key="7">
    <source>
        <dbReference type="ARBA" id="ARBA00025649"/>
    </source>
</evidence>
<evidence type="ECO:0000259" key="9">
    <source>
        <dbReference type="SMART" id="SM00893"/>
    </source>
</evidence>
<evidence type="ECO:0000256" key="4">
    <source>
        <dbReference type="ARBA" id="ARBA00022630"/>
    </source>
</evidence>
<organism evidence="10 11">
    <name type="scientific">Zhihengliuella halotolerans</name>
    <dbReference type="NCBI Taxonomy" id="370736"/>
    <lineage>
        <taxon>Bacteria</taxon>
        <taxon>Bacillati</taxon>
        <taxon>Actinomycetota</taxon>
        <taxon>Actinomycetes</taxon>
        <taxon>Micrococcales</taxon>
        <taxon>Micrococcaceae</taxon>
        <taxon>Zhihengliuella</taxon>
    </lineage>
</organism>
<feature type="domain" description="Electron transfer flavoprotein alpha/beta-subunit N-terminal" evidence="9">
    <location>
        <begin position="4"/>
        <end position="185"/>
    </location>
</feature>
<comment type="subunit">
    <text evidence="2">Heterodimer of an alpha and a beta subunit.</text>
</comment>
<dbReference type="GO" id="GO:0009055">
    <property type="term" value="F:electron transfer activity"/>
    <property type="evidence" value="ECO:0007669"/>
    <property type="project" value="InterPro"/>
</dbReference>
<dbReference type="PROSITE" id="PS00696">
    <property type="entry name" value="ETF_ALPHA"/>
    <property type="match status" value="1"/>
</dbReference>
<dbReference type="InterPro" id="IPR029035">
    <property type="entry name" value="DHS-like_NAD/FAD-binding_dom"/>
</dbReference>